<gene>
    <name evidence="3" type="ORF">HC62_13265</name>
</gene>
<dbReference type="InterPro" id="IPR039446">
    <property type="entry name" value="DauR-like"/>
</dbReference>
<name>A0A252A4L8_9PROT</name>
<evidence type="ECO:0000259" key="1">
    <source>
        <dbReference type="Pfam" id="PF08348"/>
    </source>
</evidence>
<accession>A0A252A4L8</accession>
<evidence type="ECO:0000313" key="4">
    <source>
        <dbReference type="Proteomes" id="UP000194565"/>
    </source>
</evidence>
<comment type="caution">
    <text evidence="3">The sequence shown here is derived from an EMBL/GenBank/DDBJ whole genome shotgun (WGS) entry which is preliminary data.</text>
</comment>
<dbReference type="GO" id="GO:0003677">
    <property type="term" value="F:DNA binding"/>
    <property type="evidence" value="ECO:0007669"/>
    <property type="project" value="UniProtKB-KW"/>
</dbReference>
<feature type="domain" description="Transcriptional regulator DauR-like HTH" evidence="2">
    <location>
        <begin position="151"/>
        <end position="210"/>
    </location>
</feature>
<dbReference type="PANTHER" id="PTHR35568">
    <property type="entry name" value="TRANSCRIPTIONAL REGULATOR DAUR"/>
    <property type="match status" value="1"/>
</dbReference>
<feature type="domain" description="YheO-like" evidence="1">
    <location>
        <begin position="14"/>
        <end position="123"/>
    </location>
</feature>
<dbReference type="InterPro" id="IPR036388">
    <property type="entry name" value="WH-like_DNA-bd_sf"/>
</dbReference>
<dbReference type="AlphaFoldDB" id="A0A252A4L8"/>
<dbReference type="Pfam" id="PF13309">
    <property type="entry name" value="HTH_22"/>
    <property type="match status" value="1"/>
</dbReference>
<keyword evidence="3" id="KW-0238">DNA-binding</keyword>
<evidence type="ECO:0000313" key="3">
    <source>
        <dbReference type="EMBL" id="OUI84375.1"/>
    </source>
</evidence>
<organism evidence="3 4">
    <name type="scientific">Acetobacter tropicalis</name>
    <dbReference type="NCBI Taxonomy" id="104102"/>
    <lineage>
        <taxon>Bacteria</taxon>
        <taxon>Pseudomonadati</taxon>
        <taxon>Pseudomonadota</taxon>
        <taxon>Alphaproteobacteria</taxon>
        <taxon>Acetobacterales</taxon>
        <taxon>Acetobacteraceae</taxon>
        <taxon>Acetobacter</taxon>
    </lineage>
</organism>
<dbReference type="Pfam" id="PF08348">
    <property type="entry name" value="PAS_6"/>
    <property type="match status" value="1"/>
</dbReference>
<evidence type="ECO:0000259" key="2">
    <source>
        <dbReference type="Pfam" id="PF13309"/>
    </source>
</evidence>
<proteinExistence type="predicted"/>
<dbReference type="Proteomes" id="UP000194565">
    <property type="component" value="Unassembled WGS sequence"/>
</dbReference>
<dbReference type="InterPro" id="IPR039445">
    <property type="entry name" value="DauR-like_HTH"/>
</dbReference>
<sequence length="219" mass="24194">MKKKTLTAEQQAILEQVKLIASALGETLAPFTEVVVHDLRTPQHAILAIHNNLSGRRLGDPATEIGLARIADDNYPQVLSNYANQFADGRRAKSTSVGIKDSEGHYFAALCLNVDVTVFRSIATMLEQFADVSCCDGKESLDPSKSDAIGERVDRFALGLATTPRALRTKQRRELVQILKDEGFLELKRSMDTLAHHLNVSRATVYNDIKKLSVNNIPH</sequence>
<protein>
    <submittedName>
        <fullName evidence="3">DNA-binding protein</fullName>
    </submittedName>
</protein>
<dbReference type="RefSeq" id="WP_086641705.1">
    <property type="nucleotide sequence ID" value="NZ_JOMM01000046.1"/>
</dbReference>
<dbReference type="PANTHER" id="PTHR35568:SF1">
    <property type="entry name" value="TRANSCRIPTIONAL REGULATOR DAUR"/>
    <property type="match status" value="1"/>
</dbReference>
<dbReference type="Gene3D" id="1.10.10.10">
    <property type="entry name" value="Winged helix-like DNA-binding domain superfamily/Winged helix DNA-binding domain"/>
    <property type="match status" value="1"/>
</dbReference>
<reference evidence="3 4" key="1">
    <citation type="submission" date="2014-06" db="EMBL/GenBank/DDBJ databases">
        <authorList>
            <person name="Ju J."/>
            <person name="Zhang J."/>
        </authorList>
    </citation>
    <scope>NUCLEOTIDE SEQUENCE [LARGE SCALE GENOMIC DNA]</scope>
    <source>
        <strain evidence="3">DmW_042</strain>
    </source>
</reference>
<dbReference type="InterPro" id="IPR013559">
    <property type="entry name" value="YheO"/>
</dbReference>
<dbReference type="EMBL" id="JOMM01000046">
    <property type="protein sequence ID" value="OUI84375.1"/>
    <property type="molecule type" value="Genomic_DNA"/>
</dbReference>